<dbReference type="InterPro" id="IPR034422">
    <property type="entry name" value="HydE/PylB-like"/>
</dbReference>
<evidence type="ECO:0000313" key="8">
    <source>
        <dbReference type="Proteomes" id="UP001141327"/>
    </source>
</evidence>
<dbReference type="PROSITE" id="PS51918">
    <property type="entry name" value="RADICAL_SAM"/>
    <property type="match status" value="1"/>
</dbReference>
<keyword evidence="3" id="KW-0408">Iron</keyword>
<dbReference type="OrthoDB" id="188276at2759"/>
<dbReference type="EMBL" id="JX657285">
    <property type="protein sequence ID" value="AGH33865.1"/>
    <property type="molecule type" value="mRNA"/>
</dbReference>
<dbReference type="Gene3D" id="3.20.20.70">
    <property type="entry name" value="Aldolase class I"/>
    <property type="match status" value="1"/>
</dbReference>
<proteinExistence type="evidence at transcript level"/>
<gene>
    <name evidence="7" type="ORF">PAPYR_4383</name>
</gene>
<evidence type="ECO:0000313" key="7">
    <source>
        <dbReference type="EMBL" id="KAJ4459635.1"/>
    </source>
</evidence>
<sequence length="458" mass="51299">MLSLPIRSRGLFGIVAEYSSFLRKAEPALPFFMRSTPIPDGVSDRVRKIWNFGGENSLSKRPESEAKAIPDLSFDELKMLLQKHTPETDAALFRYSNSIANQLFGNKCYVRALVEFSNVCRKNCKYCGIRKDMKGVRRYTIPDHELMALAKFAYENKFTSLVLQSGELGTETRISWLCDMIKKIVKETNDGLRIVISIGELPHKDYKALFDAGARRTLTRIETSNPKLYAKLHPKDHSWQERVDVLKDQSAIGYMMGTGVMAGVPHQVPGDLANDILFLRDMKASMIGMGPWIPSPGTPLGDPFLAQMTRITQRLEGRPWDRSDLKKWYNEDLLKQTLRMYACARIVCYDVNMAATTALEVISPTGRQQALRAGCNIMMPNITPRKYRDGYEIYTKKAEVDGGGADTLIPVGTIARVDKVAAEGGRVVDWGVVKDPLHHLRKWGGHPPGLKGLTSASS</sequence>
<dbReference type="Proteomes" id="UP001141327">
    <property type="component" value="Unassembled WGS sequence"/>
</dbReference>
<feature type="domain" description="Radical SAM core" evidence="5">
    <location>
        <begin position="106"/>
        <end position="344"/>
    </location>
</feature>
<accession>M4QSW6</accession>
<evidence type="ECO:0000256" key="1">
    <source>
        <dbReference type="ARBA" id="ARBA00022691"/>
    </source>
</evidence>
<evidence type="ECO:0000259" key="5">
    <source>
        <dbReference type="PROSITE" id="PS51918"/>
    </source>
</evidence>
<keyword evidence="4" id="KW-0411">Iron-sulfur</keyword>
<dbReference type="PANTHER" id="PTHR43726">
    <property type="entry name" value="3-METHYLORNITHINE SYNTHASE"/>
    <property type="match status" value="1"/>
</dbReference>
<evidence type="ECO:0000256" key="4">
    <source>
        <dbReference type="ARBA" id="ARBA00023014"/>
    </source>
</evidence>
<keyword evidence="8" id="KW-1185">Reference proteome</keyword>
<protein>
    <submittedName>
        <fullName evidence="6">Hydrogenase maturase HydE</fullName>
    </submittedName>
</protein>
<dbReference type="CDD" id="cd01335">
    <property type="entry name" value="Radical_SAM"/>
    <property type="match status" value="1"/>
</dbReference>
<dbReference type="SFLD" id="SFLDG01060">
    <property type="entry name" value="BATS_domain_containing"/>
    <property type="match status" value="1"/>
</dbReference>
<evidence type="ECO:0000313" key="6">
    <source>
        <dbReference type="EMBL" id="AGH33865.1"/>
    </source>
</evidence>
<dbReference type="SUPFAM" id="SSF102114">
    <property type="entry name" value="Radical SAM enzymes"/>
    <property type="match status" value="1"/>
</dbReference>
<dbReference type="InterPro" id="IPR013785">
    <property type="entry name" value="Aldolase_TIM"/>
</dbReference>
<dbReference type="EMBL" id="JAPMOS010000018">
    <property type="protein sequence ID" value="KAJ4459635.1"/>
    <property type="molecule type" value="Genomic_DNA"/>
</dbReference>
<reference evidence="6" key="1">
    <citation type="journal article" date="2013" name="PLoS ONE">
        <title>The Mitochondrion-Like Organelle of Trimastix pyriformis Contains the Complete Glycine Cleavage System.</title>
        <authorList>
            <person name="Zubacova Z."/>
            <person name="Novak L."/>
            <person name="Bublikova J."/>
            <person name="Vacek V."/>
            <person name="Fousek J."/>
            <person name="Ridl J."/>
            <person name="Tachezy J."/>
            <person name="Dolezal P."/>
            <person name="Vlcek C."/>
            <person name="Hampl V."/>
        </authorList>
    </citation>
    <scope>NUCLEOTIDE SEQUENCE</scope>
</reference>
<dbReference type="SFLD" id="SFLDG01280">
    <property type="entry name" value="HydE/PylB-like"/>
    <property type="match status" value="1"/>
</dbReference>
<dbReference type="GO" id="GO:0016740">
    <property type="term" value="F:transferase activity"/>
    <property type="evidence" value="ECO:0007669"/>
    <property type="project" value="TreeGrafter"/>
</dbReference>
<dbReference type="InterPro" id="IPR006638">
    <property type="entry name" value="Elp3/MiaA/NifB-like_rSAM"/>
</dbReference>
<evidence type="ECO:0000256" key="3">
    <source>
        <dbReference type="ARBA" id="ARBA00023004"/>
    </source>
</evidence>
<dbReference type="GO" id="GO:0051536">
    <property type="term" value="F:iron-sulfur cluster binding"/>
    <property type="evidence" value="ECO:0007669"/>
    <property type="project" value="UniProtKB-KW"/>
</dbReference>
<reference evidence="7" key="2">
    <citation type="journal article" date="2022" name="bioRxiv">
        <title>Genomics of Preaxostyla Flagellates Illuminates Evolutionary Transitions and the Path Towards Mitochondrial Loss.</title>
        <authorList>
            <person name="Novak L.V.F."/>
            <person name="Treitli S.C."/>
            <person name="Pyrih J."/>
            <person name="Halakuc P."/>
            <person name="Pipaliya S.V."/>
            <person name="Vacek V."/>
            <person name="Brzon O."/>
            <person name="Soukal P."/>
            <person name="Eme L."/>
            <person name="Dacks J.B."/>
            <person name="Karnkowska A."/>
            <person name="Elias M."/>
            <person name="Hampl V."/>
        </authorList>
    </citation>
    <scope>NUCLEOTIDE SEQUENCE</scope>
    <source>
        <strain evidence="7">RCP-MX</strain>
    </source>
</reference>
<evidence type="ECO:0000256" key="2">
    <source>
        <dbReference type="ARBA" id="ARBA00022723"/>
    </source>
</evidence>
<dbReference type="SFLD" id="SFLDS00029">
    <property type="entry name" value="Radical_SAM"/>
    <property type="match status" value="1"/>
</dbReference>
<dbReference type="SMART" id="SM00729">
    <property type="entry name" value="Elp3"/>
    <property type="match status" value="1"/>
</dbReference>
<name>M4QSW6_9EUKA</name>
<dbReference type="GO" id="GO:0046872">
    <property type="term" value="F:metal ion binding"/>
    <property type="evidence" value="ECO:0007669"/>
    <property type="project" value="UniProtKB-KW"/>
</dbReference>
<keyword evidence="1" id="KW-0949">S-adenosyl-L-methionine</keyword>
<organism evidence="6">
    <name type="scientific">Paratrimastix pyriformis</name>
    <dbReference type="NCBI Taxonomy" id="342808"/>
    <lineage>
        <taxon>Eukaryota</taxon>
        <taxon>Metamonada</taxon>
        <taxon>Preaxostyla</taxon>
        <taxon>Paratrimastigidae</taxon>
        <taxon>Paratrimastix</taxon>
    </lineage>
</organism>
<keyword evidence="2" id="KW-0479">Metal-binding</keyword>
<dbReference type="Pfam" id="PF04055">
    <property type="entry name" value="Radical_SAM"/>
    <property type="match status" value="1"/>
</dbReference>
<dbReference type="InterPro" id="IPR058240">
    <property type="entry name" value="rSAM_sf"/>
</dbReference>
<dbReference type="AlphaFoldDB" id="M4QSW6"/>
<dbReference type="PANTHER" id="PTHR43726:SF1">
    <property type="entry name" value="BIOTIN SYNTHASE"/>
    <property type="match status" value="1"/>
</dbReference>
<dbReference type="InterPro" id="IPR007197">
    <property type="entry name" value="rSAM"/>
</dbReference>